<evidence type="ECO:0000256" key="1">
    <source>
        <dbReference type="SAM" id="Phobius"/>
    </source>
</evidence>
<accession>A0A0S4JQH2</accession>
<gene>
    <name evidence="2" type="ORF">BSAL_40195</name>
</gene>
<feature type="transmembrane region" description="Helical" evidence="1">
    <location>
        <begin position="163"/>
        <end position="185"/>
    </location>
</feature>
<feature type="transmembrane region" description="Helical" evidence="1">
    <location>
        <begin position="315"/>
        <end position="336"/>
    </location>
</feature>
<dbReference type="Proteomes" id="UP000051952">
    <property type="component" value="Unassembled WGS sequence"/>
</dbReference>
<proteinExistence type="predicted"/>
<keyword evidence="3" id="KW-1185">Reference proteome</keyword>
<reference evidence="3" key="1">
    <citation type="submission" date="2015-09" db="EMBL/GenBank/DDBJ databases">
        <authorList>
            <consortium name="Pathogen Informatics"/>
        </authorList>
    </citation>
    <scope>NUCLEOTIDE SEQUENCE [LARGE SCALE GENOMIC DNA]</scope>
    <source>
        <strain evidence="3">Lake Konstanz</strain>
    </source>
</reference>
<keyword evidence="1" id="KW-1133">Transmembrane helix</keyword>
<name>A0A0S4JQH2_BODSA</name>
<dbReference type="EMBL" id="CYKH01002105">
    <property type="protein sequence ID" value="CUG92999.1"/>
    <property type="molecule type" value="Genomic_DNA"/>
</dbReference>
<keyword evidence="1" id="KW-0472">Membrane</keyword>
<dbReference type="VEuPathDB" id="TriTrypDB:BSAL_40195"/>
<sequence>MGNSLYRRLATHADATGATVGTIPMYDEDERAIGSRFDALPPTSSSAAVQHYQNAKAPHFRKSHRACGTEDDPTAPFFAVAQHQLLRHLNIIQFKFCLFTLCLWNYLSQIRFVFGQDDYPGSIPAAVYLHWMIDGTTGSSIDSNGGGIDGAYLPTFDKQWIGLLYLAACIAGLTSVGLLVCYILWENRFRRGRGTNNNDDEDEDTPQRVYLQRPIFFYWSKRAPRRARGGPSVRRGGSEAYVALDAHARFHDEYGDDSRGEVAPLLLYVGYAFALILCVIDLGVITDLTLNNTTPTSGNSTAISLSSDSYGVTKVGSGISVLGGICAFVNVLYIALPPRRWYQFRAEAYLARRYY</sequence>
<dbReference type="AlphaFoldDB" id="A0A0S4JQH2"/>
<feature type="transmembrane region" description="Helical" evidence="1">
    <location>
        <begin position="265"/>
        <end position="285"/>
    </location>
</feature>
<protein>
    <submittedName>
        <fullName evidence="2">Transmembrane protein, putative</fullName>
    </submittedName>
</protein>
<evidence type="ECO:0000313" key="3">
    <source>
        <dbReference type="Proteomes" id="UP000051952"/>
    </source>
</evidence>
<organism evidence="2 3">
    <name type="scientific">Bodo saltans</name>
    <name type="common">Flagellated protozoan</name>
    <dbReference type="NCBI Taxonomy" id="75058"/>
    <lineage>
        <taxon>Eukaryota</taxon>
        <taxon>Discoba</taxon>
        <taxon>Euglenozoa</taxon>
        <taxon>Kinetoplastea</taxon>
        <taxon>Metakinetoplastina</taxon>
        <taxon>Eubodonida</taxon>
        <taxon>Bodonidae</taxon>
        <taxon>Bodo</taxon>
    </lineage>
</organism>
<evidence type="ECO:0000313" key="2">
    <source>
        <dbReference type="EMBL" id="CUG92999.1"/>
    </source>
</evidence>
<feature type="transmembrane region" description="Helical" evidence="1">
    <location>
        <begin position="96"/>
        <end position="114"/>
    </location>
</feature>
<keyword evidence="1 2" id="KW-0812">Transmembrane</keyword>